<dbReference type="InterPro" id="IPR014325">
    <property type="entry name" value="RNA_pol_sigma-E_actinobac"/>
</dbReference>
<comment type="similarity">
    <text evidence="1">Belongs to the sigma-70 factor family. ECF subfamily.</text>
</comment>
<evidence type="ECO:0000313" key="9">
    <source>
        <dbReference type="Proteomes" id="UP000008914"/>
    </source>
</evidence>
<accession>E6SDJ8</accession>
<dbReference type="Gene3D" id="1.10.10.10">
    <property type="entry name" value="Winged helix-like DNA-binding domain superfamily/Winged helix DNA-binding domain"/>
    <property type="match status" value="1"/>
</dbReference>
<dbReference type="InterPro" id="IPR007627">
    <property type="entry name" value="RNA_pol_sigma70_r2"/>
</dbReference>
<evidence type="ECO:0000256" key="4">
    <source>
        <dbReference type="ARBA" id="ARBA00023125"/>
    </source>
</evidence>
<dbReference type="RefSeq" id="WP_013492965.1">
    <property type="nucleotide sequence ID" value="NC_014830.1"/>
</dbReference>
<dbReference type="STRING" id="710696.Intca_2140"/>
<evidence type="ECO:0000256" key="3">
    <source>
        <dbReference type="ARBA" id="ARBA00023082"/>
    </source>
</evidence>
<dbReference type="InterPro" id="IPR013249">
    <property type="entry name" value="RNA_pol_sigma70_r4_t2"/>
</dbReference>
<dbReference type="KEGG" id="ica:Intca_2140"/>
<organism evidence="8 9">
    <name type="scientific">Intrasporangium calvum (strain ATCC 23552 / DSM 43043 / JCM 3097 / NBRC 12989 / NCIMB 10167 / NRRL B-3866 / 7 KIP)</name>
    <dbReference type="NCBI Taxonomy" id="710696"/>
    <lineage>
        <taxon>Bacteria</taxon>
        <taxon>Bacillati</taxon>
        <taxon>Actinomycetota</taxon>
        <taxon>Actinomycetes</taxon>
        <taxon>Micrococcales</taxon>
        <taxon>Intrasporangiaceae</taxon>
        <taxon>Intrasporangium</taxon>
    </lineage>
</organism>
<sequence>MAGSREDATSGAGELPADPDRAIAELYAAHWHRLVRLAWLLLHDQLAAEDAVQDAFVATHRSWSSIREAGRAVGYLQTCVVNACRSAHRHQVVVDRQNTREAGAADVPGRGSLDSAETQVLYAAERASMVRALRALPHRQREVLVLRYYLDQSEAQIAEALGISAGSVKAHAHRGLARLRADLSPASPSTGLDVPDVEQ</sequence>
<keyword evidence="4" id="KW-0238">DNA-binding</keyword>
<keyword evidence="9" id="KW-1185">Reference proteome</keyword>
<feature type="domain" description="RNA polymerase sigma factor 70 region 4 type 2" evidence="7">
    <location>
        <begin position="129"/>
        <end position="179"/>
    </location>
</feature>
<dbReference type="Proteomes" id="UP000008914">
    <property type="component" value="Chromosome"/>
</dbReference>
<protein>
    <submittedName>
        <fullName evidence="8">RNA polymerase, sigma-24 subunit, ECF subfamily</fullName>
    </submittedName>
</protein>
<dbReference type="InterPro" id="IPR013324">
    <property type="entry name" value="RNA_pol_sigma_r3/r4-like"/>
</dbReference>
<dbReference type="CDD" id="cd06171">
    <property type="entry name" value="Sigma70_r4"/>
    <property type="match status" value="1"/>
</dbReference>
<dbReference type="HOGENOM" id="CLU_047691_15_3_11"/>
<name>E6SDJ8_INTC7</name>
<gene>
    <name evidence="8" type="ordered locus">Intca_2140</name>
</gene>
<feature type="domain" description="RNA polymerase sigma-70 region 2" evidence="6">
    <location>
        <begin position="26"/>
        <end position="91"/>
    </location>
</feature>
<dbReference type="GO" id="GO:0016987">
    <property type="term" value="F:sigma factor activity"/>
    <property type="evidence" value="ECO:0007669"/>
    <property type="project" value="UniProtKB-KW"/>
</dbReference>
<dbReference type="InterPro" id="IPR013325">
    <property type="entry name" value="RNA_pol_sigma_r2"/>
</dbReference>
<evidence type="ECO:0000256" key="5">
    <source>
        <dbReference type="ARBA" id="ARBA00023163"/>
    </source>
</evidence>
<evidence type="ECO:0000259" key="7">
    <source>
        <dbReference type="Pfam" id="PF08281"/>
    </source>
</evidence>
<dbReference type="eggNOG" id="COG1595">
    <property type="taxonomic scope" value="Bacteria"/>
</dbReference>
<reference evidence="8 9" key="1">
    <citation type="journal article" date="2010" name="Stand. Genomic Sci.">
        <title>Complete genome sequence of Intrasporangium calvum type strain (7 KIP).</title>
        <authorList>
            <person name="Del Rio T.G."/>
            <person name="Chertkov O."/>
            <person name="Yasawong M."/>
            <person name="Lucas S."/>
            <person name="Deshpande S."/>
            <person name="Cheng J.F."/>
            <person name="Detter C."/>
            <person name="Tapia R."/>
            <person name="Han C."/>
            <person name="Goodwin L."/>
            <person name="Pitluck S."/>
            <person name="Liolios K."/>
            <person name="Ivanova N."/>
            <person name="Mavromatis K."/>
            <person name="Pati A."/>
            <person name="Chen A."/>
            <person name="Palaniappan K."/>
            <person name="Land M."/>
            <person name="Hauser L."/>
            <person name="Chang Y.J."/>
            <person name="Jeffries C.D."/>
            <person name="Rohde M."/>
            <person name="Pukall R."/>
            <person name="Sikorski J."/>
            <person name="Goker M."/>
            <person name="Woyke T."/>
            <person name="Bristow J."/>
            <person name="Eisen J.A."/>
            <person name="Markowitz V."/>
            <person name="Hugenholtz P."/>
            <person name="Kyrpides N.C."/>
            <person name="Klenk H.P."/>
            <person name="Lapidus A."/>
        </authorList>
    </citation>
    <scope>NUCLEOTIDE SEQUENCE [LARGE SCALE GENOMIC DNA]</scope>
    <source>
        <strain evidence="9">ATCC 23552 / DSM 43043 / JCM 3097 / NBRC 12989 / 7 KIP</strain>
    </source>
</reference>
<dbReference type="EMBL" id="CP002343">
    <property type="protein sequence ID" value="ADU48650.1"/>
    <property type="molecule type" value="Genomic_DNA"/>
</dbReference>
<dbReference type="GO" id="GO:0006352">
    <property type="term" value="P:DNA-templated transcription initiation"/>
    <property type="evidence" value="ECO:0007669"/>
    <property type="project" value="InterPro"/>
</dbReference>
<keyword evidence="3" id="KW-0731">Sigma factor</keyword>
<dbReference type="Gene3D" id="1.10.1740.10">
    <property type="match status" value="1"/>
</dbReference>
<dbReference type="SUPFAM" id="SSF88946">
    <property type="entry name" value="Sigma2 domain of RNA polymerase sigma factors"/>
    <property type="match status" value="1"/>
</dbReference>
<dbReference type="Pfam" id="PF04542">
    <property type="entry name" value="Sigma70_r2"/>
    <property type="match status" value="1"/>
</dbReference>
<dbReference type="InterPro" id="IPR014284">
    <property type="entry name" value="RNA_pol_sigma-70_dom"/>
</dbReference>
<keyword evidence="2" id="KW-0805">Transcription regulation</keyword>
<dbReference type="PANTHER" id="PTHR43133:SF50">
    <property type="entry name" value="ECF RNA POLYMERASE SIGMA FACTOR SIGM"/>
    <property type="match status" value="1"/>
</dbReference>
<dbReference type="GO" id="GO:0003677">
    <property type="term" value="F:DNA binding"/>
    <property type="evidence" value="ECO:0007669"/>
    <property type="project" value="UniProtKB-KW"/>
</dbReference>
<evidence type="ECO:0000256" key="1">
    <source>
        <dbReference type="ARBA" id="ARBA00010641"/>
    </source>
</evidence>
<dbReference type="SUPFAM" id="SSF88659">
    <property type="entry name" value="Sigma3 and sigma4 domains of RNA polymerase sigma factors"/>
    <property type="match status" value="1"/>
</dbReference>
<proteinExistence type="inferred from homology"/>
<dbReference type="OrthoDB" id="4864396at2"/>
<keyword evidence="5" id="KW-0804">Transcription</keyword>
<dbReference type="PANTHER" id="PTHR43133">
    <property type="entry name" value="RNA POLYMERASE ECF-TYPE SIGMA FACTO"/>
    <property type="match status" value="1"/>
</dbReference>
<evidence type="ECO:0000256" key="2">
    <source>
        <dbReference type="ARBA" id="ARBA00023015"/>
    </source>
</evidence>
<dbReference type="AlphaFoldDB" id="E6SDJ8"/>
<dbReference type="InterPro" id="IPR036388">
    <property type="entry name" value="WH-like_DNA-bd_sf"/>
</dbReference>
<evidence type="ECO:0000259" key="6">
    <source>
        <dbReference type="Pfam" id="PF04542"/>
    </source>
</evidence>
<dbReference type="NCBIfam" id="TIGR02937">
    <property type="entry name" value="sigma70-ECF"/>
    <property type="match status" value="1"/>
</dbReference>
<dbReference type="InterPro" id="IPR039425">
    <property type="entry name" value="RNA_pol_sigma-70-like"/>
</dbReference>
<dbReference type="Pfam" id="PF08281">
    <property type="entry name" value="Sigma70_r4_2"/>
    <property type="match status" value="1"/>
</dbReference>
<evidence type="ECO:0000313" key="8">
    <source>
        <dbReference type="EMBL" id="ADU48650.1"/>
    </source>
</evidence>
<dbReference type="NCBIfam" id="TIGR02983">
    <property type="entry name" value="SigE-fam_strep"/>
    <property type="match status" value="1"/>
</dbReference>